<dbReference type="PANTHER" id="PTHR10992">
    <property type="entry name" value="METHYLESTERASE FAMILY MEMBER"/>
    <property type="match status" value="1"/>
</dbReference>
<dbReference type="GO" id="GO:0080030">
    <property type="term" value="F:methyl indole-3-acetate esterase activity"/>
    <property type="evidence" value="ECO:0007669"/>
    <property type="project" value="TreeGrafter"/>
</dbReference>
<dbReference type="InterPro" id="IPR000073">
    <property type="entry name" value="AB_hydrolase_1"/>
</dbReference>
<dbReference type="GO" id="GO:0080031">
    <property type="term" value="F:methyl salicylate esterase activity"/>
    <property type="evidence" value="ECO:0007669"/>
    <property type="project" value="TreeGrafter"/>
</dbReference>
<keyword evidence="3" id="KW-1185">Reference proteome</keyword>
<dbReference type="InterPro" id="IPR045889">
    <property type="entry name" value="MES/HNL"/>
</dbReference>
<feature type="domain" description="AB hydrolase-1" evidence="1">
    <location>
        <begin position="4"/>
        <end position="231"/>
    </location>
</feature>
<dbReference type="Gene3D" id="3.40.50.1820">
    <property type="entry name" value="alpha/beta hydrolase"/>
    <property type="match status" value="1"/>
</dbReference>
<dbReference type="GO" id="GO:0009696">
    <property type="term" value="P:salicylic acid metabolic process"/>
    <property type="evidence" value="ECO:0007669"/>
    <property type="project" value="TreeGrafter"/>
</dbReference>
<dbReference type="Pfam" id="PF12697">
    <property type="entry name" value="Abhydrolase_6"/>
    <property type="match status" value="1"/>
</dbReference>
<dbReference type="SUPFAM" id="SSF53474">
    <property type="entry name" value="alpha/beta-Hydrolases"/>
    <property type="match status" value="1"/>
</dbReference>
<dbReference type="InterPro" id="IPR029058">
    <property type="entry name" value="AB_hydrolase_fold"/>
</dbReference>
<dbReference type="EMBL" id="JANWOI010000003">
    <property type="protein sequence ID" value="MDA5194075.1"/>
    <property type="molecule type" value="Genomic_DNA"/>
</dbReference>
<name>A0A9X3TY18_9PROT</name>
<evidence type="ECO:0000259" key="1">
    <source>
        <dbReference type="Pfam" id="PF12697"/>
    </source>
</evidence>
<evidence type="ECO:0000313" key="2">
    <source>
        <dbReference type="EMBL" id="MDA5194075.1"/>
    </source>
</evidence>
<dbReference type="GO" id="GO:0080032">
    <property type="term" value="F:methyl jasmonate esterase activity"/>
    <property type="evidence" value="ECO:0007669"/>
    <property type="project" value="TreeGrafter"/>
</dbReference>
<reference evidence="2" key="1">
    <citation type="submission" date="2022-08" db="EMBL/GenBank/DDBJ databases">
        <authorList>
            <person name="Vandamme P."/>
            <person name="Hettiarachchi A."/>
            <person name="Peeters C."/>
            <person name="Cnockaert M."/>
            <person name="Carlier A."/>
        </authorList>
    </citation>
    <scope>NUCLEOTIDE SEQUENCE</scope>
    <source>
        <strain evidence="2">LMG 31809</strain>
    </source>
</reference>
<sequence>MTDIILIHGAWHAAWSWDKLIPHLTARGLTVHALDLPGHGADYDLDKQTLANYADHVTAFLDSLDAPAMIVGHSMSGAVLSEVAERRPDRITLLVYLTAYLLPDGVAMAKVMKEDTESTAARFSQKLPDAPAVLMSEEGLRTAVYEGCDPAEVTAIIARVQPQAIKTFTTPVHVTPENFGRVPRAYIECTRDKAISLTMQQRMQETLPCLPVITLDSGHAPQVEMPEVLAEVLASII</sequence>
<dbReference type="Proteomes" id="UP001141619">
    <property type="component" value="Unassembled WGS sequence"/>
</dbReference>
<evidence type="ECO:0000313" key="3">
    <source>
        <dbReference type="Proteomes" id="UP001141619"/>
    </source>
</evidence>
<dbReference type="RefSeq" id="WP_274943781.1">
    <property type="nucleotide sequence ID" value="NZ_JANWOI010000003.1"/>
</dbReference>
<dbReference type="GO" id="GO:0009694">
    <property type="term" value="P:jasmonic acid metabolic process"/>
    <property type="evidence" value="ECO:0007669"/>
    <property type="project" value="TreeGrafter"/>
</dbReference>
<proteinExistence type="predicted"/>
<comment type="caution">
    <text evidence="2">The sequence shown here is derived from an EMBL/GenBank/DDBJ whole genome shotgun (WGS) entry which is preliminary data.</text>
</comment>
<gene>
    <name evidence="2" type="ORF">NYP16_08945</name>
</gene>
<reference evidence="2" key="2">
    <citation type="journal article" date="2023" name="Syst. Appl. Microbiol.">
        <title>Govania unica gen. nov., sp. nov., a rare biosphere bacterium that represents a novel family in the class Alphaproteobacteria.</title>
        <authorList>
            <person name="Vandamme P."/>
            <person name="Peeters C."/>
            <person name="Hettiarachchi A."/>
            <person name="Cnockaert M."/>
            <person name="Carlier A."/>
        </authorList>
    </citation>
    <scope>NUCLEOTIDE SEQUENCE</scope>
    <source>
        <strain evidence="2">LMG 31809</strain>
    </source>
</reference>
<dbReference type="PANTHER" id="PTHR10992:SF872">
    <property type="entry name" value="METHYLESTERASE 11, CHLOROPLASTIC-RELATED"/>
    <property type="match status" value="1"/>
</dbReference>
<keyword evidence="2" id="KW-0378">Hydrolase</keyword>
<accession>A0A9X3TY18</accession>
<dbReference type="AlphaFoldDB" id="A0A9X3TY18"/>
<organism evidence="2 3">
    <name type="scientific">Govanella unica</name>
    <dbReference type="NCBI Taxonomy" id="2975056"/>
    <lineage>
        <taxon>Bacteria</taxon>
        <taxon>Pseudomonadati</taxon>
        <taxon>Pseudomonadota</taxon>
        <taxon>Alphaproteobacteria</taxon>
        <taxon>Emcibacterales</taxon>
        <taxon>Govanellaceae</taxon>
        <taxon>Govanella</taxon>
    </lineage>
</organism>
<protein>
    <submittedName>
        <fullName evidence="2">Alpha/beta fold hydrolase</fullName>
    </submittedName>
</protein>